<sequence>MAQLGKTAPAAERDVSARKSRRSIGPVMASAFKAVLREGRGIGGNRQNPSMRETDVDSNSSSADYFDEINRSREDRRNLFTQGKNDQADDWMKAAEEGTILQVRAPAINFYVLRDGDELYLIDAGFIGGLRLMKRALARHGWNRLPIRGILVTHGHLDHILNVQLVARRYGAWIAAPRLDAEQYAGRSNYPGRARVAQWLETFGRPILGFRSFTPDRLLDDGDVLDVWQGLRAVHLPGHTEGHMGYYSPDRQLLFSGDLFVSYRGAAKLPPDIFNSRPEQIPASVEAALAYDLEGVLPNHCDSSPPAEHLQRFLRLGAKLADRRAGD</sequence>
<proteinExistence type="predicted"/>
<dbReference type="AlphaFoldDB" id="A0A2S8GB08"/>
<feature type="region of interest" description="Disordered" evidence="1">
    <location>
        <begin position="1"/>
        <end position="22"/>
    </location>
</feature>
<evidence type="ECO:0000259" key="2">
    <source>
        <dbReference type="SMART" id="SM00849"/>
    </source>
</evidence>
<gene>
    <name evidence="3" type="ORF">C5Y93_31265</name>
</gene>
<feature type="compositionally biased region" description="Polar residues" evidence="1">
    <location>
        <begin position="45"/>
        <end position="63"/>
    </location>
</feature>
<feature type="domain" description="Metallo-beta-lactamase" evidence="2">
    <location>
        <begin position="107"/>
        <end position="300"/>
    </location>
</feature>
<dbReference type="InterPro" id="IPR001279">
    <property type="entry name" value="Metallo-B-lactamas"/>
</dbReference>
<comment type="caution">
    <text evidence="3">The sequence shown here is derived from an EMBL/GenBank/DDBJ whole genome shotgun (WGS) entry which is preliminary data.</text>
</comment>
<dbReference type="Proteomes" id="UP000237819">
    <property type="component" value="Unassembled WGS sequence"/>
</dbReference>
<evidence type="ECO:0000256" key="1">
    <source>
        <dbReference type="SAM" id="MobiDB-lite"/>
    </source>
</evidence>
<evidence type="ECO:0000313" key="3">
    <source>
        <dbReference type="EMBL" id="PQO41646.1"/>
    </source>
</evidence>
<accession>A0A2S8GB08</accession>
<protein>
    <recommendedName>
        <fullName evidence="2">Metallo-beta-lactamase domain-containing protein</fullName>
    </recommendedName>
</protein>
<dbReference type="Pfam" id="PF00753">
    <property type="entry name" value="Lactamase_B"/>
    <property type="match status" value="1"/>
</dbReference>
<dbReference type="SUPFAM" id="SSF56281">
    <property type="entry name" value="Metallo-hydrolase/oxidoreductase"/>
    <property type="match status" value="1"/>
</dbReference>
<dbReference type="SMART" id="SM00849">
    <property type="entry name" value="Lactamase_B"/>
    <property type="match status" value="1"/>
</dbReference>
<organism evidence="3 4">
    <name type="scientific">Blastopirellula marina</name>
    <dbReference type="NCBI Taxonomy" id="124"/>
    <lineage>
        <taxon>Bacteria</taxon>
        <taxon>Pseudomonadati</taxon>
        <taxon>Planctomycetota</taxon>
        <taxon>Planctomycetia</taxon>
        <taxon>Pirellulales</taxon>
        <taxon>Pirellulaceae</taxon>
        <taxon>Blastopirellula</taxon>
    </lineage>
</organism>
<dbReference type="CDD" id="cd07721">
    <property type="entry name" value="yflN-like_MBL-fold"/>
    <property type="match status" value="1"/>
</dbReference>
<dbReference type="Gene3D" id="3.60.15.10">
    <property type="entry name" value="Ribonuclease Z/Hydroxyacylglutathione hydrolase-like"/>
    <property type="match status" value="1"/>
</dbReference>
<dbReference type="InterPro" id="IPR036866">
    <property type="entry name" value="RibonucZ/Hydroxyglut_hydro"/>
</dbReference>
<dbReference type="InterPro" id="IPR050855">
    <property type="entry name" value="NDM-1-like"/>
</dbReference>
<evidence type="ECO:0000313" key="4">
    <source>
        <dbReference type="Proteomes" id="UP000237819"/>
    </source>
</evidence>
<name>A0A2S8GB08_9BACT</name>
<reference evidence="3 4" key="1">
    <citation type="submission" date="2018-02" db="EMBL/GenBank/DDBJ databases">
        <title>Comparative genomes isolates from brazilian mangrove.</title>
        <authorList>
            <person name="Araujo J.E."/>
            <person name="Taketani R.G."/>
            <person name="Silva M.C.P."/>
            <person name="Loureco M.V."/>
            <person name="Andreote F.D."/>
        </authorList>
    </citation>
    <scope>NUCLEOTIDE SEQUENCE [LARGE SCALE GENOMIC DNA]</scope>
    <source>
        <strain evidence="3 4">Nap-Phe MGV</strain>
    </source>
</reference>
<dbReference type="EMBL" id="PUHZ01000026">
    <property type="protein sequence ID" value="PQO41646.1"/>
    <property type="molecule type" value="Genomic_DNA"/>
</dbReference>
<dbReference type="PANTHER" id="PTHR42951">
    <property type="entry name" value="METALLO-BETA-LACTAMASE DOMAIN-CONTAINING"/>
    <property type="match status" value="1"/>
</dbReference>
<feature type="region of interest" description="Disordered" evidence="1">
    <location>
        <begin position="39"/>
        <end position="67"/>
    </location>
</feature>